<name>A0A0H4ATH8_9VIRU</name>
<feature type="compositionally biased region" description="Gly residues" evidence="1">
    <location>
        <begin position="126"/>
        <end position="137"/>
    </location>
</feature>
<feature type="region of interest" description="Disordered" evidence="1">
    <location>
        <begin position="117"/>
        <end position="158"/>
    </location>
</feature>
<proteinExistence type="predicted"/>
<feature type="region of interest" description="Disordered" evidence="1">
    <location>
        <begin position="64"/>
        <end position="84"/>
    </location>
</feature>
<dbReference type="GeneID" id="80549739"/>
<sequence length="251" mass="26644">MTQNQIAFRNAKENERHNLATEAENTRHNSQTEAAQWQSNVLADQHYQRQDKIAVYNAREAQRHNAAMEAETNRSNTEREADTDAARNQGWYSIGLGAAGAAVGGAATAIAKGLMNNKHKNNKNGGSNGGNSSGGEYQGTDPHARTKSSPTDYGVPLAEYPSLPNDGWAYNPAGAGTAESSVQSGINNARALEQGWITTALGALAAYGVREAEIKREVSDALSKIPAPEPNAGWVTIGSLPMMPGIGVPLF</sequence>
<reference evidence="2 3" key="1">
    <citation type="journal article" date="2015" name="J. Gen. Virol.">
        <title>Exploring the virome of diseased horses.</title>
        <authorList>
            <person name="Li L."/>
            <person name="Giannitti F."/>
            <person name="Low J."/>
            <person name="Keyes C."/>
            <person name="Ullmann L.S."/>
            <person name="Deng X."/>
            <person name="Aleman M."/>
            <person name="Pesavento P.A."/>
            <person name="Pusterla N."/>
            <person name="Delwart E."/>
        </authorList>
    </citation>
    <scope>NUCLEOTIDE SEQUENCE [LARGE SCALE GENOMIC DNA]</scope>
    <source>
        <strain evidence="2">Horse 3</strain>
    </source>
</reference>
<dbReference type="RefSeq" id="YP_010839759.1">
    <property type="nucleotide sequence ID" value="NC_078097.1"/>
</dbReference>
<organism evidence="2 3">
    <name type="scientific">Picobirnavirus Equ3</name>
    <dbReference type="NCBI Taxonomy" id="1673646"/>
    <lineage>
        <taxon>Viruses</taxon>
        <taxon>Riboviria</taxon>
        <taxon>Orthornavirae</taxon>
        <taxon>Pisuviricota</taxon>
        <taxon>Duplopiviricetes</taxon>
        <taxon>Durnavirales</taxon>
        <taxon>Picobirnaviridae</taxon>
        <taxon>Orthopicobirnavirus</taxon>
        <taxon>Orthopicobirnavirus equi</taxon>
    </lineage>
</organism>
<keyword evidence="3" id="KW-1185">Reference proteome</keyword>
<accession>A0A0H4ATH8</accession>
<evidence type="ECO:0000256" key="1">
    <source>
        <dbReference type="SAM" id="MobiDB-lite"/>
    </source>
</evidence>
<dbReference type="KEGG" id="vg:80549739"/>
<dbReference type="EMBL" id="KR902508">
    <property type="protein sequence ID" value="AKN50625.1"/>
    <property type="molecule type" value="Genomic_RNA"/>
</dbReference>
<evidence type="ECO:0000313" key="2">
    <source>
        <dbReference type="EMBL" id="AKN50625.1"/>
    </source>
</evidence>
<evidence type="ECO:0000313" key="3">
    <source>
        <dbReference type="Proteomes" id="UP000503478"/>
    </source>
</evidence>
<dbReference type="Proteomes" id="UP000503478">
    <property type="component" value="Genome"/>
</dbReference>
<protein>
    <submittedName>
        <fullName evidence="2">ORF1</fullName>
    </submittedName>
</protein>